<dbReference type="AlphaFoldDB" id="A0A915JGT8"/>
<name>A0A915JGT8_ROMCU</name>
<accession>A0A915JGT8</accession>
<organism evidence="1 2">
    <name type="scientific">Romanomermis culicivorax</name>
    <name type="common">Nematode worm</name>
    <dbReference type="NCBI Taxonomy" id="13658"/>
    <lineage>
        <taxon>Eukaryota</taxon>
        <taxon>Metazoa</taxon>
        <taxon>Ecdysozoa</taxon>
        <taxon>Nematoda</taxon>
        <taxon>Enoplea</taxon>
        <taxon>Dorylaimia</taxon>
        <taxon>Mermithida</taxon>
        <taxon>Mermithoidea</taxon>
        <taxon>Mermithidae</taxon>
        <taxon>Romanomermis</taxon>
    </lineage>
</organism>
<sequence length="76" mass="8548">MVGPLIDMGQLYFAVRCHRVPHGTKLCGYTSPHAQYGVVRCRTEPDEWLLYLTPYGVPGADFMKLTRAPAKPQLDL</sequence>
<dbReference type="WBParaSite" id="nRc.2.0.1.t25013-RA">
    <property type="protein sequence ID" value="nRc.2.0.1.t25013-RA"/>
    <property type="gene ID" value="nRc.2.0.1.g25013"/>
</dbReference>
<protein>
    <submittedName>
        <fullName evidence="2">Uncharacterized protein</fullName>
    </submittedName>
</protein>
<keyword evidence="1" id="KW-1185">Reference proteome</keyword>
<proteinExistence type="predicted"/>
<evidence type="ECO:0000313" key="2">
    <source>
        <dbReference type="WBParaSite" id="nRc.2.0.1.t25013-RA"/>
    </source>
</evidence>
<evidence type="ECO:0000313" key="1">
    <source>
        <dbReference type="Proteomes" id="UP000887565"/>
    </source>
</evidence>
<reference evidence="2" key="1">
    <citation type="submission" date="2022-11" db="UniProtKB">
        <authorList>
            <consortium name="WormBaseParasite"/>
        </authorList>
    </citation>
    <scope>IDENTIFICATION</scope>
</reference>
<dbReference type="Proteomes" id="UP000887565">
    <property type="component" value="Unplaced"/>
</dbReference>